<evidence type="ECO:0008006" key="3">
    <source>
        <dbReference type="Google" id="ProtNLM"/>
    </source>
</evidence>
<dbReference type="Proteomes" id="UP001501047">
    <property type="component" value="Unassembled WGS sequence"/>
</dbReference>
<accession>A0ABN1KXF8</accession>
<keyword evidence="2" id="KW-1185">Reference proteome</keyword>
<proteinExistence type="predicted"/>
<protein>
    <recommendedName>
        <fullName evidence="3">Two component regulator three Y domain-containing protein</fullName>
    </recommendedName>
</protein>
<dbReference type="RefSeq" id="WP_343827836.1">
    <property type="nucleotide sequence ID" value="NZ_BAAACI010000008.1"/>
</dbReference>
<name>A0ABN1KXF8_CLOSU</name>
<dbReference type="EMBL" id="BAAACI010000008">
    <property type="protein sequence ID" value="GAA0778324.1"/>
    <property type="molecule type" value="Genomic_DNA"/>
</dbReference>
<evidence type="ECO:0000313" key="1">
    <source>
        <dbReference type="EMBL" id="GAA0778324.1"/>
    </source>
</evidence>
<comment type="caution">
    <text evidence="1">The sequence shown here is derived from an EMBL/GenBank/DDBJ whole genome shotgun (WGS) entry which is preliminary data.</text>
</comment>
<evidence type="ECO:0000313" key="2">
    <source>
        <dbReference type="Proteomes" id="UP001501047"/>
    </source>
</evidence>
<gene>
    <name evidence="1" type="ORF">GCM10008908_35050</name>
</gene>
<reference evidence="1 2" key="1">
    <citation type="journal article" date="2019" name="Int. J. Syst. Evol. Microbiol.">
        <title>The Global Catalogue of Microorganisms (GCM) 10K type strain sequencing project: providing services to taxonomists for standard genome sequencing and annotation.</title>
        <authorList>
            <consortium name="The Broad Institute Genomics Platform"/>
            <consortium name="The Broad Institute Genome Sequencing Center for Infectious Disease"/>
            <person name="Wu L."/>
            <person name="Ma J."/>
        </authorList>
    </citation>
    <scope>NUCLEOTIDE SEQUENCE [LARGE SCALE GENOMIC DNA]</scope>
    <source>
        <strain evidence="1 2">JCM 1417</strain>
    </source>
</reference>
<sequence length="62" mass="7061">MVFEIWRRVGVGEYELYRTSQTIGGDGTYDETFNLRAGVYKIKIRSLDPTAYVSVYGGVYAQ</sequence>
<organism evidence="1 2">
    <name type="scientific">Clostridium subterminale</name>
    <dbReference type="NCBI Taxonomy" id="1550"/>
    <lineage>
        <taxon>Bacteria</taxon>
        <taxon>Bacillati</taxon>
        <taxon>Bacillota</taxon>
        <taxon>Clostridia</taxon>
        <taxon>Eubacteriales</taxon>
        <taxon>Clostridiaceae</taxon>
        <taxon>Clostridium</taxon>
    </lineage>
</organism>